<dbReference type="Gene3D" id="3.20.20.80">
    <property type="entry name" value="Glycosidases"/>
    <property type="match status" value="1"/>
</dbReference>
<feature type="transmembrane region" description="Helical" evidence="3">
    <location>
        <begin position="7"/>
        <end position="29"/>
    </location>
</feature>
<dbReference type="GO" id="GO:0009253">
    <property type="term" value="P:peptidoglycan catabolic process"/>
    <property type="evidence" value="ECO:0007669"/>
    <property type="project" value="InterPro"/>
</dbReference>
<evidence type="ECO:0000256" key="2">
    <source>
        <dbReference type="SAM" id="MobiDB-lite"/>
    </source>
</evidence>
<dbReference type="Gene3D" id="2.30.30.40">
    <property type="entry name" value="SH3 Domains"/>
    <property type="match status" value="2"/>
</dbReference>
<evidence type="ECO:0000256" key="1">
    <source>
        <dbReference type="ARBA" id="ARBA00010646"/>
    </source>
</evidence>
<evidence type="ECO:0000313" key="6">
    <source>
        <dbReference type="Proteomes" id="UP000049472"/>
    </source>
</evidence>
<dbReference type="GO" id="GO:0016998">
    <property type="term" value="P:cell wall macromolecule catabolic process"/>
    <property type="evidence" value="ECO:0007669"/>
    <property type="project" value="InterPro"/>
</dbReference>
<gene>
    <name evidence="5" type="ORF">T1815_24911</name>
</gene>
<sequence>MNDKRKIIAIFIIVAIVAALAAVATFFVIKSAKNEAKGSSQMTETATEDSSDKDDPQHTGDNAGSMSVTSDDGASADETQILSASSVAENSNLTFGIDVSKYQGTIKWDKVAAGGIDFAMIRVGYRTQKTGEMCVDTNARYNMQEAQKNGIKVGVYFFSSAVNETEAIEEADWVADYISKYQITYPVAFDCEGFTDSASRQYGMSSEARTKVAEAFLQEIYNKGYTPMFYAAMNELSANSQWDTKTLESRYKIWVSQYPDIAYPETPQSSYEGTHAMWQYTNKGKVSGIDKPVDLNVAYFGFDETESAKNGDAADNATADPEAGMKFSDVNETVTAKESVNLRDIPSQGNDSTIKATLNNGDTAARTGVSDSGWSRIEYNGQTYYAISSYLTTDMNYVVPGQDGSGSGDGLKTKFKECNDTVTAKIEVNLRALPSVTNPDATVIATIKNGETVTRTGINEEFGWSRVEYNGQTLYCVTSYLSVQ</sequence>
<keyword evidence="3" id="KW-0472">Membrane</keyword>
<reference evidence="6" key="1">
    <citation type="submission" date="2015-05" db="EMBL/GenBank/DDBJ databases">
        <authorList>
            <consortium name="Pathogen Informatics"/>
        </authorList>
    </citation>
    <scope>NUCLEOTIDE SEQUENCE [LARGE SCALE GENOMIC DNA]</scope>
    <source>
        <strain evidence="6">T1-815</strain>
    </source>
</reference>
<feature type="compositionally biased region" description="Polar residues" evidence="2">
    <location>
        <begin position="59"/>
        <end position="73"/>
    </location>
</feature>
<dbReference type="CDD" id="cd06414">
    <property type="entry name" value="GH25_LytC-like"/>
    <property type="match status" value="1"/>
</dbReference>
<dbReference type="InterPro" id="IPR017853">
    <property type="entry name" value="GH"/>
</dbReference>
<keyword evidence="3" id="KW-1133">Transmembrane helix</keyword>
<accession>A0A0M6WSZ8</accession>
<dbReference type="SMART" id="SM00287">
    <property type="entry name" value="SH3b"/>
    <property type="match status" value="2"/>
</dbReference>
<feature type="domain" description="SH3b" evidence="4">
    <location>
        <begin position="329"/>
        <end position="395"/>
    </location>
</feature>
<name>A0A0M6WSZ8_9FIRM</name>
<feature type="domain" description="SH3b" evidence="4">
    <location>
        <begin position="417"/>
        <end position="484"/>
    </location>
</feature>
<dbReference type="GO" id="GO:0003796">
    <property type="term" value="F:lysozyme activity"/>
    <property type="evidence" value="ECO:0007669"/>
    <property type="project" value="InterPro"/>
</dbReference>
<dbReference type="PANTHER" id="PTHR34135:SF2">
    <property type="entry name" value="LYSOZYME"/>
    <property type="match status" value="1"/>
</dbReference>
<dbReference type="Proteomes" id="UP000049472">
    <property type="component" value="Unassembled WGS sequence"/>
</dbReference>
<keyword evidence="5" id="KW-0378">Hydrolase</keyword>
<dbReference type="EMBL" id="CVRQ01000026">
    <property type="protein sequence ID" value="CRL40820.1"/>
    <property type="molecule type" value="Genomic_DNA"/>
</dbReference>
<organism evidence="5 6">
    <name type="scientific">Agathobacter rectalis</name>
    <dbReference type="NCBI Taxonomy" id="39491"/>
    <lineage>
        <taxon>Bacteria</taxon>
        <taxon>Bacillati</taxon>
        <taxon>Bacillota</taxon>
        <taxon>Clostridia</taxon>
        <taxon>Lachnospirales</taxon>
        <taxon>Lachnospiraceae</taxon>
        <taxon>Agathobacter</taxon>
    </lineage>
</organism>
<dbReference type="PANTHER" id="PTHR34135">
    <property type="entry name" value="LYSOZYME"/>
    <property type="match status" value="1"/>
</dbReference>
<comment type="similarity">
    <text evidence="1">Belongs to the glycosyl hydrolase 25 family.</text>
</comment>
<feature type="region of interest" description="Disordered" evidence="2">
    <location>
        <begin position="38"/>
        <end position="73"/>
    </location>
</feature>
<dbReference type="PROSITE" id="PS51781">
    <property type="entry name" value="SH3B"/>
    <property type="match status" value="2"/>
</dbReference>
<dbReference type="RefSeq" id="WP_055062436.1">
    <property type="nucleotide sequence ID" value="NZ_CVRQ01000026.1"/>
</dbReference>
<dbReference type="GO" id="GO:0016052">
    <property type="term" value="P:carbohydrate catabolic process"/>
    <property type="evidence" value="ECO:0007669"/>
    <property type="project" value="TreeGrafter"/>
</dbReference>
<dbReference type="AlphaFoldDB" id="A0A0M6WSZ8"/>
<evidence type="ECO:0000256" key="3">
    <source>
        <dbReference type="SAM" id="Phobius"/>
    </source>
</evidence>
<dbReference type="InterPro" id="IPR003646">
    <property type="entry name" value="SH3-like_bac-type"/>
</dbReference>
<dbReference type="InterPro" id="IPR002053">
    <property type="entry name" value="Glyco_hydro_25"/>
</dbReference>
<proteinExistence type="inferred from homology"/>
<dbReference type="Pfam" id="PF01183">
    <property type="entry name" value="Glyco_hydro_25"/>
    <property type="match status" value="1"/>
</dbReference>
<evidence type="ECO:0000313" key="5">
    <source>
        <dbReference type="EMBL" id="CRL40820.1"/>
    </source>
</evidence>
<dbReference type="SUPFAM" id="SSF51445">
    <property type="entry name" value="(Trans)glycosidases"/>
    <property type="match status" value="1"/>
</dbReference>
<keyword evidence="3" id="KW-0812">Transmembrane</keyword>
<dbReference type="PROSITE" id="PS51904">
    <property type="entry name" value="GLYCOSYL_HYDROL_F25_2"/>
    <property type="match status" value="1"/>
</dbReference>
<evidence type="ECO:0000259" key="4">
    <source>
        <dbReference type="PROSITE" id="PS51781"/>
    </source>
</evidence>
<protein>
    <submittedName>
        <fullName evidence="5">Glycoside hydrolase family 25</fullName>
    </submittedName>
</protein>
<keyword evidence="6" id="KW-1185">Reference proteome</keyword>